<dbReference type="PANTHER" id="PTHR33164:SF57">
    <property type="entry name" value="MARR-FAMILY TRANSCRIPTIONAL REGULATOR"/>
    <property type="match status" value="1"/>
</dbReference>
<dbReference type="PANTHER" id="PTHR33164">
    <property type="entry name" value="TRANSCRIPTIONAL REGULATOR, MARR FAMILY"/>
    <property type="match status" value="1"/>
</dbReference>
<evidence type="ECO:0000256" key="2">
    <source>
        <dbReference type="ARBA" id="ARBA00023125"/>
    </source>
</evidence>
<organism evidence="5 6">
    <name type="scientific">Amycolatopsis minnesotensis</name>
    <dbReference type="NCBI Taxonomy" id="337894"/>
    <lineage>
        <taxon>Bacteria</taxon>
        <taxon>Bacillati</taxon>
        <taxon>Actinomycetota</taxon>
        <taxon>Actinomycetes</taxon>
        <taxon>Pseudonocardiales</taxon>
        <taxon>Pseudonocardiaceae</taxon>
        <taxon>Amycolatopsis</taxon>
    </lineage>
</organism>
<dbReference type="Gene3D" id="1.10.10.10">
    <property type="entry name" value="Winged helix-like DNA-binding domain superfamily/Winged helix DNA-binding domain"/>
    <property type="match status" value="1"/>
</dbReference>
<keyword evidence="6" id="KW-1185">Reference proteome</keyword>
<dbReference type="Pfam" id="PF01047">
    <property type="entry name" value="MarR"/>
    <property type="match status" value="1"/>
</dbReference>
<accession>A0ABN2SBC1</accession>
<name>A0ABN2SBC1_9PSEU</name>
<keyword evidence="1" id="KW-0805">Transcription regulation</keyword>
<dbReference type="PRINTS" id="PR00598">
    <property type="entry name" value="HTHMARR"/>
</dbReference>
<evidence type="ECO:0000259" key="4">
    <source>
        <dbReference type="PROSITE" id="PS50995"/>
    </source>
</evidence>
<evidence type="ECO:0000256" key="3">
    <source>
        <dbReference type="ARBA" id="ARBA00023163"/>
    </source>
</evidence>
<evidence type="ECO:0000313" key="5">
    <source>
        <dbReference type="EMBL" id="GAA1983755.1"/>
    </source>
</evidence>
<proteinExistence type="predicted"/>
<evidence type="ECO:0000313" key="6">
    <source>
        <dbReference type="Proteomes" id="UP001501116"/>
    </source>
</evidence>
<dbReference type="RefSeq" id="WP_344429162.1">
    <property type="nucleotide sequence ID" value="NZ_BAAANN010000039.1"/>
</dbReference>
<dbReference type="InterPro" id="IPR039422">
    <property type="entry name" value="MarR/SlyA-like"/>
</dbReference>
<dbReference type="Proteomes" id="UP001501116">
    <property type="component" value="Unassembled WGS sequence"/>
</dbReference>
<dbReference type="PROSITE" id="PS50995">
    <property type="entry name" value="HTH_MARR_2"/>
    <property type="match status" value="1"/>
</dbReference>
<dbReference type="PROSITE" id="PS01117">
    <property type="entry name" value="HTH_MARR_1"/>
    <property type="match status" value="1"/>
</dbReference>
<evidence type="ECO:0000256" key="1">
    <source>
        <dbReference type="ARBA" id="ARBA00023015"/>
    </source>
</evidence>
<dbReference type="EMBL" id="BAAANN010000039">
    <property type="protein sequence ID" value="GAA1983755.1"/>
    <property type="molecule type" value="Genomic_DNA"/>
</dbReference>
<comment type="caution">
    <text evidence="5">The sequence shown here is derived from an EMBL/GenBank/DDBJ whole genome shotgun (WGS) entry which is preliminary data.</text>
</comment>
<dbReference type="InterPro" id="IPR000835">
    <property type="entry name" value="HTH_MarR-typ"/>
</dbReference>
<keyword evidence="3" id="KW-0804">Transcription</keyword>
<dbReference type="InterPro" id="IPR036390">
    <property type="entry name" value="WH_DNA-bd_sf"/>
</dbReference>
<dbReference type="InterPro" id="IPR036388">
    <property type="entry name" value="WH-like_DNA-bd_sf"/>
</dbReference>
<dbReference type="SMART" id="SM00347">
    <property type="entry name" value="HTH_MARR"/>
    <property type="match status" value="1"/>
</dbReference>
<protein>
    <recommendedName>
        <fullName evidence="4">HTH marR-type domain-containing protein</fullName>
    </recommendedName>
</protein>
<dbReference type="SUPFAM" id="SSF46785">
    <property type="entry name" value="Winged helix' DNA-binding domain"/>
    <property type="match status" value="1"/>
</dbReference>
<gene>
    <name evidence="5" type="ORF">GCM10009754_71160</name>
</gene>
<feature type="domain" description="HTH marR-type" evidence="4">
    <location>
        <begin position="5"/>
        <end position="135"/>
    </location>
</feature>
<reference evidence="5 6" key="1">
    <citation type="journal article" date="2019" name="Int. J. Syst. Evol. Microbiol.">
        <title>The Global Catalogue of Microorganisms (GCM) 10K type strain sequencing project: providing services to taxonomists for standard genome sequencing and annotation.</title>
        <authorList>
            <consortium name="The Broad Institute Genomics Platform"/>
            <consortium name="The Broad Institute Genome Sequencing Center for Infectious Disease"/>
            <person name="Wu L."/>
            <person name="Ma J."/>
        </authorList>
    </citation>
    <scope>NUCLEOTIDE SEQUENCE [LARGE SCALE GENOMIC DNA]</scope>
    <source>
        <strain evidence="5 6">JCM 14545</strain>
    </source>
</reference>
<sequence>MRPSNEDLERIVYPLTRIAEGMRRAQARNFDPTKIAILREAGIKGQVRPSEIASGLELHQSSIARSTRVLEDAGHVKVDPDPDDRRSCLISLTEAGWDEVRRLTALGLDRFAEFLESWDAEEVRRFGSLLTKFEESVAEVKARESTPGGRRWQKKGNT</sequence>
<dbReference type="InterPro" id="IPR023187">
    <property type="entry name" value="Tscrpt_reg_MarR-type_CS"/>
</dbReference>
<keyword evidence="2" id="KW-0238">DNA-binding</keyword>